<protein>
    <submittedName>
        <fullName evidence="2">Uncharacterized protein</fullName>
    </submittedName>
</protein>
<feature type="region of interest" description="Disordered" evidence="1">
    <location>
        <begin position="89"/>
        <end position="127"/>
    </location>
</feature>
<feature type="compositionally biased region" description="Polar residues" evidence="1">
    <location>
        <begin position="89"/>
        <end position="118"/>
    </location>
</feature>
<proteinExistence type="predicted"/>
<name>A0A4S8MKU7_DENBC</name>
<dbReference type="EMBL" id="ML179067">
    <property type="protein sequence ID" value="THV03415.1"/>
    <property type="molecule type" value="Genomic_DNA"/>
</dbReference>
<dbReference type="AlphaFoldDB" id="A0A4S8MKU7"/>
<gene>
    <name evidence="2" type="ORF">K435DRAFT_851892</name>
</gene>
<dbReference type="Proteomes" id="UP000297245">
    <property type="component" value="Unassembled WGS sequence"/>
</dbReference>
<evidence type="ECO:0000313" key="3">
    <source>
        <dbReference type="Proteomes" id="UP000297245"/>
    </source>
</evidence>
<evidence type="ECO:0000256" key="1">
    <source>
        <dbReference type="SAM" id="MobiDB-lite"/>
    </source>
</evidence>
<evidence type="ECO:0000313" key="2">
    <source>
        <dbReference type="EMBL" id="THV03415.1"/>
    </source>
</evidence>
<dbReference type="InterPro" id="IPR036188">
    <property type="entry name" value="FAD/NAD-bd_sf"/>
</dbReference>
<reference evidence="2 3" key="1">
    <citation type="journal article" date="2019" name="Nat. Ecol. Evol.">
        <title>Megaphylogeny resolves global patterns of mushroom evolution.</title>
        <authorList>
            <person name="Varga T."/>
            <person name="Krizsan K."/>
            <person name="Foldi C."/>
            <person name="Dima B."/>
            <person name="Sanchez-Garcia M."/>
            <person name="Sanchez-Ramirez S."/>
            <person name="Szollosi G.J."/>
            <person name="Szarkandi J.G."/>
            <person name="Papp V."/>
            <person name="Albert L."/>
            <person name="Andreopoulos W."/>
            <person name="Angelini C."/>
            <person name="Antonin V."/>
            <person name="Barry K.W."/>
            <person name="Bougher N.L."/>
            <person name="Buchanan P."/>
            <person name="Buyck B."/>
            <person name="Bense V."/>
            <person name="Catcheside P."/>
            <person name="Chovatia M."/>
            <person name="Cooper J."/>
            <person name="Damon W."/>
            <person name="Desjardin D."/>
            <person name="Finy P."/>
            <person name="Geml J."/>
            <person name="Haridas S."/>
            <person name="Hughes K."/>
            <person name="Justo A."/>
            <person name="Karasinski D."/>
            <person name="Kautmanova I."/>
            <person name="Kiss B."/>
            <person name="Kocsube S."/>
            <person name="Kotiranta H."/>
            <person name="LaButti K.M."/>
            <person name="Lechner B.E."/>
            <person name="Liimatainen K."/>
            <person name="Lipzen A."/>
            <person name="Lukacs Z."/>
            <person name="Mihaltcheva S."/>
            <person name="Morgado L.N."/>
            <person name="Niskanen T."/>
            <person name="Noordeloos M.E."/>
            <person name="Ohm R.A."/>
            <person name="Ortiz-Santana B."/>
            <person name="Ovrebo C."/>
            <person name="Racz N."/>
            <person name="Riley R."/>
            <person name="Savchenko A."/>
            <person name="Shiryaev A."/>
            <person name="Soop K."/>
            <person name="Spirin V."/>
            <person name="Szebenyi C."/>
            <person name="Tomsovsky M."/>
            <person name="Tulloss R.E."/>
            <person name="Uehling J."/>
            <person name="Grigoriev I.V."/>
            <person name="Vagvolgyi C."/>
            <person name="Papp T."/>
            <person name="Martin F.M."/>
            <person name="Miettinen O."/>
            <person name="Hibbett D.S."/>
            <person name="Nagy L.G."/>
        </authorList>
    </citation>
    <scope>NUCLEOTIDE SEQUENCE [LARGE SCALE GENOMIC DNA]</scope>
    <source>
        <strain evidence="2 3">CBS 962.96</strain>
    </source>
</reference>
<dbReference type="OrthoDB" id="371245at2759"/>
<keyword evidence="3" id="KW-1185">Reference proteome</keyword>
<organism evidence="2 3">
    <name type="scientific">Dendrothele bispora (strain CBS 962.96)</name>
    <dbReference type="NCBI Taxonomy" id="1314807"/>
    <lineage>
        <taxon>Eukaryota</taxon>
        <taxon>Fungi</taxon>
        <taxon>Dikarya</taxon>
        <taxon>Basidiomycota</taxon>
        <taxon>Agaricomycotina</taxon>
        <taxon>Agaricomycetes</taxon>
        <taxon>Agaricomycetidae</taxon>
        <taxon>Agaricales</taxon>
        <taxon>Agaricales incertae sedis</taxon>
        <taxon>Dendrothele</taxon>
    </lineage>
</organism>
<accession>A0A4S8MKU7</accession>
<sequence>MSPLTNRKVDKSSECILKWSVAILSHQLPGCVTGSQPAIYLAQANLKPVLFKDFMGNGFAAGSQRTATVNGTSSFPSFEIHNSTSLPHLLSSSRKTSMVSSPESSAPNRWINSANNPSVLEDEEPETADMVIVATSASAKKVGIER</sequence>
<dbReference type="Gene3D" id="3.50.50.60">
    <property type="entry name" value="FAD/NAD(P)-binding domain"/>
    <property type="match status" value="1"/>
</dbReference>